<evidence type="ECO:0000256" key="1">
    <source>
        <dbReference type="ARBA" id="ARBA00001947"/>
    </source>
</evidence>
<dbReference type="InterPro" id="IPR014001">
    <property type="entry name" value="Helicase_ATP-bd"/>
</dbReference>
<feature type="compositionally biased region" description="Polar residues" evidence="17">
    <location>
        <begin position="404"/>
        <end position="433"/>
    </location>
</feature>
<dbReference type="GO" id="GO:0009378">
    <property type="term" value="F:four-way junction helicase activity"/>
    <property type="evidence" value="ECO:0007669"/>
    <property type="project" value="TreeGrafter"/>
</dbReference>
<keyword evidence="5" id="KW-0547">Nucleotide-binding</keyword>
<dbReference type="FunFam" id="3.40.50.300:FF:000296">
    <property type="entry name" value="ATP-dependent DNA helicase RecQ"/>
    <property type="match status" value="1"/>
</dbReference>
<keyword evidence="10" id="KW-0067">ATP-binding</keyword>
<dbReference type="PROSITE" id="PS51194">
    <property type="entry name" value="HELICASE_CTER"/>
    <property type="match status" value="1"/>
</dbReference>
<protein>
    <recommendedName>
        <fullName evidence="15">DNA 3'-5' helicase</fullName>
        <ecNumber evidence="15">5.6.2.4</ecNumber>
    </recommendedName>
</protein>
<dbReference type="SMART" id="SM00490">
    <property type="entry name" value="HELICc"/>
    <property type="match status" value="1"/>
</dbReference>
<dbReference type="InterPro" id="IPR044876">
    <property type="entry name" value="HRDC_dom_sf"/>
</dbReference>
<dbReference type="InterPro" id="IPR027417">
    <property type="entry name" value="P-loop_NTPase"/>
</dbReference>
<feature type="region of interest" description="Disordered" evidence="17">
    <location>
        <begin position="239"/>
        <end position="258"/>
    </location>
</feature>
<name>A0A7S4EMT8_9STRA</name>
<comment type="similarity">
    <text evidence="3">Belongs to the helicase family. RecQ subfamily.</text>
</comment>
<dbReference type="PANTHER" id="PTHR13710">
    <property type="entry name" value="DNA HELICASE RECQ FAMILY MEMBER"/>
    <property type="match status" value="1"/>
</dbReference>
<evidence type="ECO:0000256" key="13">
    <source>
        <dbReference type="ARBA" id="ARBA00023242"/>
    </source>
</evidence>
<feature type="compositionally biased region" description="Low complexity" evidence="17">
    <location>
        <begin position="394"/>
        <end position="403"/>
    </location>
</feature>
<dbReference type="GO" id="GO:0003677">
    <property type="term" value="F:DNA binding"/>
    <property type="evidence" value="ECO:0007669"/>
    <property type="project" value="UniProtKB-KW"/>
</dbReference>
<keyword evidence="8" id="KW-0347">Helicase</keyword>
<evidence type="ECO:0000256" key="10">
    <source>
        <dbReference type="ARBA" id="ARBA00022840"/>
    </source>
</evidence>
<dbReference type="InterPro" id="IPR010997">
    <property type="entry name" value="HRDC-like_sf"/>
</dbReference>
<dbReference type="CDD" id="cd17920">
    <property type="entry name" value="DEXHc_RecQ"/>
    <property type="match status" value="1"/>
</dbReference>
<feature type="compositionally biased region" description="Basic and acidic residues" evidence="17">
    <location>
        <begin position="10"/>
        <end position="27"/>
    </location>
</feature>
<evidence type="ECO:0000256" key="12">
    <source>
        <dbReference type="ARBA" id="ARBA00023235"/>
    </source>
</evidence>
<feature type="domain" description="HRDC" evidence="18">
    <location>
        <begin position="1135"/>
        <end position="1220"/>
    </location>
</feature>
<feature type="region of interest" description="Disordered" evidence="17">
    <location>
        <begin position="1106"/>
        <end position="1134"/>
    </location>
</feature>
<evidence type="ECO:0000256" key="8">
    <source>
        <dbReference type="ARBA" id="ARBA00022806"/>
    </source>
</evidence>
<feature type="compositionally biased region" description="Basic residues" evidence="17">
    <location>
        <begin position="1077"/>
        <end position="1087"/>
    </location>
</feature>
<dbReference type="Pfam" id="PF09382">
    <property type="entry name" value="RQC"/>
    <property type="match status" value="1"/>
</dbReference>
<feature type="compositionally biased region" description="Polar residues" evidence="17">
    <location>
        <begin position="288"/>
        <end position="303"/>
    </location>
</feature>
<dbReference type="InterPro" id="IPR002121">
    <property type="entry name" value="HRDC_dom"/>
</dbReference>
<dbReference type="GO" id="GO:0016787">
    <property type="term" value="F:hydrolase activity"/>
    <property type="evidence" value="ECO:0007669"/>
    <property type="project" value="UniProtKB-KW"/>
</dbReference>
<dbReference type="FunFam" id="3.40.50.300:FF:001975">
    <property type="entry name" value="ATP-dependent DNA helicase"/>
    <property type="match status" value="1"/>
</dbReference>
<feature type="compositionally biased region" description="Low complexity" evidence="17">
    <location>
        <begin position="310"/>
        <end position="320"/>
    </location>
</feature>
<dbReference type="SUPFAM" id="SSF47819">
    <property type="entry name" value="HRDC-like"/>
    <property type="match status" value="1"/>
</dbReference>
<evidence type="ECO:0000256" key="17">
    <source>
        <dbReference type="SAM" id="MobiDB-lite"/>
    </source>
</evidence>
<evidence type="ECO:0000256" key="5">
    <source>
        <dbReference type="ARBA" id="ARBA00022741"/>
    </source>
</evidence>
<feature type="region of interest" description="Disordered" evidence="17">
    <location>
        <begin position="1051"/>
        <end position="1093"/>
    </location>
</feature>
<dbReference type="Pfam" id="PF06839">
    <property type="entry name" value="Zn_ribbon_GRF"/>
    <property type="match status" value="1"/>
</dbReference>
<evidence type="ECO:0000259" key="21">
    <source>
        <dbReference type="PROSITE" id="PS51999"/>
    </source>
</evidence>
<feature type="region of interest" description="Disordered" evidence="17">
    <location>
        <begin position="288"/>
        <end position="439"/>
    </location>
</feature>
<dbReference type="PROSITE" id="PS00690">
    <property type="entry name" value="DEAH_ATP_HELICASE"/>
    <property type="match status" value="1"/>
</dbReference>
<dbReference type="InterPro" id="IPR032284">
    <property type="entry name" value="RecQ_Zn-bd"/>
</dbReference>
<evidence type="ECO:0000256" key="6">
    <source>
        <dbReference type="ARBA" id="ARBA00022771"/>
    </source>
</evidence>
<dbReference type="GO" id="GO:0000724">
    <property type="term" value="P:double-strand break repair via homologous recombination"/>
    <property type="evidence" value="ECO:0007669"/>
    <property type="project" value="TreeGrafter"/>
</dbReference>
<reference evidence="22" key="1">
    <citation type="submission" date="2021-01" db="EMBL/GenBank/DDBJ databases">
        <authorList>
            <person name="Corre E."/>
            <person name="Pelletier E."/>
            <person name="Niang G."/>
            <person name="Scheremetjew M."/>
            <person name="Finn R."/>
            <person name="Kale V."/>
            <person name="Holt S."/>
            <person name="Cochrane G."/>
            <person name="Meng A."/>
            <person name="Brown T."/>
            <person name="Cohen L."/>
        </authorList>
    </citation>
    <scope>NUCLEOTIDE SEQUENCE</scope>
    <source>
        <strain evidence="22">10249 10 AB</strain>
    </source>
</reference>
<feature type="domain" description="GRF-type" evidence="21">
    <location>
        <begin position="442"/>
        <end position="484"/>
    </location>
</feature>
<dbReference type="Gene3D" id="3.40.50.300">
    <property type="entry name" value="P-loop containing nucleotide triphosphate hydrolases"/>
    <property type="match status" value="2"/>
</dbReference>
<feature type="domain" description="Helicase ATP-binding" evidence="19">
    <location>
        <begin position="530"/>
        <end position="708"/>
    </location>
</feature>
<evidence type="ECO:0000256" key="11">
    <source>
        <dbReference type="ARBA" id="ARBA00023125"/>
    </source>
</evidence>
<feature type="domain" description="Helicase C-terminal" evidence="20">
    <location>
        <begin position="729"/>
        <end position="886"/>
    </location>
</feature>
<dbReference type="InterPro" id="IPR010666">
    <property type="entry name" value="Znf_GRF"/>
</dbReference>
<keyword evidence="13" id="KW-0539">Nucleus</keyword>
<dbReference type="Pfam" id="PF00270">
    <property type="entry name" value="DEAD"/>
    <property type="match status" value="1"/>
</dbReference>
<evidence type="ECO:0000256" key="16">
    <source>
        <dbReference type="PROSITE-ProRule" id="PRU01343"/>
    </source>
</evidence>
<dbReference type="InterPro" id="IPR004589">
    <property type="entry name" value="DNA_helicase_ATP-dep_RecQ"/>
</dbReference>
<dbReference type="PANTHER" id="PTHR13710:SF153">
    <property type="entry name" value="RECQ-LIKE DNA HELICASE BLM"/>
    <property type="match status" value="1"/>
</dbReference>
<keyword evidence="11" id="KW-0238">DNA-binding</keyword>
<dbReference type="InterPro" id="IPR036388">
    <property type="entry name" value="WH-like_DNA-bd_sf"/>
</dbReference>
<feature type="compositionally biased region" description="Polar residues" evidence="17">
    <location>
        <begin position="203"/>
        <end position="214"/>
    </location>
</feature>
<dbReference type="PROSITE" id="PS51192">
    <property type="entry name" value="HELICASE_ATP_BIND_1"/>
    <property type="match status" value="1"/>
</dbReference>
<dbReference type="Gene3D" id="1.10.10.10">
    <property type="entry name" value="Winged helix-like DNA-binding domain superfamily/Winged helix DNA-binding domain"/>
    <property type="match status" value="1"/>
</dbReference>
<dbReference type="GO" id="GO:0005737">
    <property type="term" value="C:cytoplasm"/>
    <property type="evidence" value="ECO:0007669"/>
    <property type="project" value="TreeGrafter"/>
</dbReference>
<feature type="region of interest" description="Disordered" evidence="17">
    <location>
        <begin position="1"/>
        <end position="41"/>
    </location>
</feature>
<dbReference type="GO" id="GO:0005694">
    <property type="term" value="C:chromosome"/>
    <property type="evidence" value="ECO:0007669"/>
    <property type="project" value="TreeGrafter"/>
</dbReference>
<dbReference type="GO" id="GO:0008270">
    <property type="term" value="F:zinc ion binding"/>
    <property type="evidence" value="ECO:0007669"/>
    <property type="project" value="UniProtKB-KW"/>
</dbReference>
<evidence type="ECO:0000256" key="3">
    <source>
        <dbReference type="ARBA" id="ARBA00005446"/>
    </source>
</evidence>
<feature type="compositionally biased region" description="Acidic residues" evidence="17">
    <location>
        <begin position="1106"/>
        <end position="1115"/>
    </location>
</feature>
<dbReference type="SMART" id="SM00487">
    <property type="entry name" value="DEXDc"/>
    <property type="match status" value="1"/>
</dbReference>
<keyword evidence="12" id="KW-0413">Isomerase</keyword>
<dbReference type="InterPro" id="IPR018982">
    <property type="entry name" value="RQC_domain"/>
</dbReference>
<evidence type="ECO:0000313" key="22">
    <source>
        <dbReference type="EMBL" id="CAE0722773.1"/>
    </source>
</evidence>
<dbReference type="GO" id="GO:0043138">
    <property type="term" value="F:3'-5' DNA helicase activity"/>
    <property type="evidence" value="ECO:0007669"/>
    <property type="project" value="UniProtKB-EC"/>
</dbReference>
<comment type="catalytic activity">
    <reaction evidence="14">
        <text>Couples ATP hydrolysis with the unwinding of duplex DNA by translocating in the 3'-5' direction.</text>
        <dbReference type="EC" id="5.6.2.4"/>
    </reaction>
</comment>
<dbReference type="EMBL" id="HBIX01022193">
    <property type="protein sequence ID" value="CAE0722773.1"/>
    <property type="molecule type" value="Transcribed_RNA"/>
</dbReference>
<keyword evidence="4" id="KW-0479">Metal-binding</keyword>
<evidence type="ECO:0000256" key="14">
    <source>
        <dbReference type="ARBA" id="ARBA00034617"/>
    </source>
</evidence>
<dbReference type="SUPFAM" id="SSF46785">
    <property type="entry name" value="Winged helix' DNA-binding domain"/>
    <property type="match status" value="1"/>
</dbReference>
<dbReference type="AlphaFoldDB" id="A0A7S4EMT8"/>
<sequence>MIVNNRNHHREQLYRKNDNTTAGRRESSSTTKANHYKDKDNNSITHGFDYAIRPDGTILAEALWEQRMLEKKPFAFVDESSIRELSSSLPPSQQRQLHQQSIVSLAKIESMIKNSVLRHEKATSLPAEPIALKQKQSFAKSSSSSMSSSLLQSVPSSSLLKNNTVARPQEQRLKDYHQNYSKENATNQELDNRNTHRSKNHQRQSSSCASDNTNFGDTSTAVAAGKAARTIQTTTLPRANNFAPVTHNASNGDPFEDELFYDDDDDVFADFDVDQAVREHNKNSISATVTCNSNRGSAATGSTDPMAPRSSDSNSRGSFSYGARNSEKRGFDYGNDVDSCEGGAENGYSANNRGPNSSSFNSNGNSNSSSYQQQQQQQQQPYRDNSNGYPFFDNNKNNNSYSSDPTTHFGSSVENYNYSNDAHQNSSTGNTSYGDDGDTPRCPGHGLPCRLLTANTSANSGREFFKCSLPEGENCDFFQWKDGMEGNLNNNNFLEGSSTSSAGGDVLNMREENRRVFGHRSFRKGQEDVIEKAIQGRDVFVLMPTGGGKSLCYQLPAWCCPGLAVVVSPLLSLIQDQVQSLLKNGVKSVFFSSAQDYHSEQVDINRQLNETTAHGGVKLLYLTPEKLSHSNQMQSILRRLHNKGLISRFIVDEAHCLSDWGHDFRPDYNQLGRLRRDYPGVPLMALTATASEKVVNDAVRALGMRNEYRYQSSFNRPNLRYEVRKKDGKVTDAIADIVAQRPNDSGVIYCLSRKNCEQLAEKLQKKLREKGCRNVLVSFYHADLDPKEREHRHKQWSVGRINVLCATVAFGMGIDKPDVRYVIHYSMPKSLTHYYQESGRAGRDGEDAECVLFYSYKDKQVLEKMIRNGSDDKCNPSIRRKVDQLYKCVQYCENEFRCRRAMQLEFFGQKFDRAKCNQTCDNCKAGRLPDERNMTAEAITIINLFNSASNQSRKGITMLQLAELYRGSKSKAITKSYPINVIEGFGAGSKFKKHDIDKITHGMIFQRILVENSVENKGGFTSDYVALGEKAASLQRGSEKFIVEFPKKVTAPKARAEKQNSQEPPKKRRRSNDTKSSKSKKKSSSKKNKTEATDFGGLHFSEIGIDDSEDDDDSLQDSSNVDTSNSRNMHSVLPHHHTNKIIEMLKTLVKRWADEEQMMGNHVFYWHILSGGEVKTIASNAPTTVDDLKAIGILSEKKLEEYGARIVKPIKMYVKNEGLEDQVAQKRPTKPFKEKSFKTDSKQIIEIDDDEDDEFANGIDYDAIDLG</sequence>
<dbReference type="SUPFAM" id="SSF52540">
    <property type="entry name" value="P-loop containing nucleoside triphosphate hydrolases"/>
    <property type="match status" value="1"/>
</dbReference>
<dbReference type="PROSITE" id="PS51999">
    <property type="entry name" value="ZF_GRF"/>
    <property type="match status" value="1"/>
</dbReference>
<evidence type="ECO:0000259" key="19">
    <source>
        <dbReference type="PROSITE" id="PS51192"/>
    </source>
</evidence>
<dbReference type="InterPro" id="IPR002464">
    <property type="entry name" value="DNA/RNA_helicase_DEAH_CS"/>
</dbReference>
<evidence type="ECO:0000256" key="7">
    <source>
        <dbReference type="ARBA" id="ARBA00022801"/>
    </source>
</evidence>
<comment type="subcellular location">
    <subcellularLocation>
        <location evidence="2">Nucleus</location>
    </subcellularLocation>
</comment>
<dbReference type="EC" id="5.6.2.4" evidence="15"/>
<gene>
    <name evidence="22" type="ORF">PAUS00366_LOCUS15529</name>
</gene>
<dbReference type="Gene3D" id="1.10.150.80">
    <property type="entry name" value="HRDC domain"/>
    <property type="match status" value="1"/>
</dbReference>
<evidence type="ECO:0000259" key="20">
    <source>
        <dbReference type="PROSITE" id="PS51194"/>
    </source>
</evidence>
<dbReference type="PROSITE" id="PS50967">
    <property type="entry name" value="HRDC"/>
    <property type="match status" value="1"/>
</dbReference>
<dbReference type="GO" id="GO:0005634">
    <property type="term" value="C:nucleus"/>
    <property type="evidence" value="ECO:0007669"/>
    <property type="project" value="UniProtKB-SubCell"/>
</dbReference>
<feature type="region of interest" description="Disordered" evidence="17">
    <location>
        <begin position="183"/>
        <end position="214"/>
    </location>
</feature>
<evidence type="ECO:0000259" key="18">
    <source>
        <dbReference type="PROSITE" id="PS50967"/>
    </source>
</evidence>
<organism evidence="22">
    <name type="scientific">Pseudo-nitzschia australis</name>
    <dbReference type="NCBI Taxonomy" id="44445"/>
    <lineage>
        <taxon>Eukaryota</taxon>
        <taxon>Sar</taxon>
        <taxon>Stramenopiles</taxon>
        <taxon>Ochrophyta</taxon>
        <taxon>Bacillariophyta</taxon>
        <taxon>Bacillariophyceae</taxon>
        <taxon>Bacillariophycidae</taxon>
        <taxon>Bacillariales</taxon>
        <taxon>Bacillariaceae</taxon>
        <taxon>Pseudo-nitzschia</taxon>
    </lineage>
</organism>
<keyword evidence="6 16" id="KW-0863">Zinc-finger</keyword>
<dbReference type="InterPro" id="IPR036390">
    <property type="entry name" value="WH_DNA-bd_sf"/>
</dbReference>
<dbReference type="CDD" id="cd18794">
    <property type="entry name" value="SF2_C_RecQ"/>
    <property type="match status" value="1"/>
</dbReference>
<dbReference type="GO" id="GO:0006260">
    <property type="term" value="P:DNA replication"/>
    <property type="evidence" value="ECO:0007669"/>
    <property type="project" value="InterPro"/>
</dbReference>
<feature type="compositionally biased region" description="Low complexity" evidence="17">
    <location>
        <begin position="351"/>
        <end position="387"/>
    </location>
</feature>
<dbReference type="SMART" id="SM00956">
    <property type="entry name" value="RQC"/>
    <property type="match status" value="1"/>
</dbReference>
<dbReference type="NCBIfam" id="TIGR00614">
    <property type="entry name" value="recQ_fam"/>
    <property type="match status" value="1"/>
</dbReference>
<dbReference type="Pfam" id="PF00271">
    <property type="entry name" value="Helicase_C"/>
    <property type="match status" value="1"/>
</dbReference>
<dbReference type="Pfam" id="PF16124">
    <property type="entry name" value="RecQ_Zn_bind"/>
    <property type="match status" value="1"/>
</dbReference>
<keyword evidence="9" id="KW-0862">Zinc</keyword>
<comment type="cofactor">
    <cofactor evidence="1">
        <name>Zn(2+)</name>
        <dbReference type="ChEBI" id="CHEBI:29105"/>
    </cofactor>
</comment>
<dbReference type="GO" id="GO:0005524">
    <property type="term" value="F:ATP binding"/>
    <property type="evidence" value="ECO:0007669"/>
    <property type="project" value="UniProtKB-KW"/>
</dbReference>
<keyword evidence="7" id="KW-0378">Hydrolase</keyword>
<dbReference type="InterPro" id="IPR011545">
    <property type="entry name" value="DEAD/DEAH_box_helicase_dom"/>
</dbReference>
<dbReference type="InterPro" id="IPR001650">
    <property type="entry name" value="Helicase_C-like"/>
</dbReference>
<accession>A0A7S4EMT8</accession>
<evidence type="ECO:0000256" key="15">
    <source>
        <dbReference type="ARBA" id="ARBA00034808"/>
    </source>
</evidence>
<evidence type="ECO:0000256" key="2">
    <source>
        <dbReference type="ARBA" id="ARBA00004123"/>
    </source>
</evidence>
<proteinExistence type="inferred from homology"/>
<evidence type="ECO:0000256" key="9">
    <source>
        <dbReference type="ARBA" id="ARBA00022833"/>
    </source>
</evidence>
<evidence type="ECO:0000256" key="4">
    <source>
        <dbReference type="ARBA" id="ARBA00022723"/>
    </source>
</evidence>